<dbReference type="SMART" id="SM01013">
    <property type="entry name" value="APC2"/>
    <property type="match status" value="1"/>
</dbReference>
<evidence type="ECO:0000313" key="9">
    <source>
        <dbReference type="Proteomes" id="UP000243876"/>
    </source>
</evidence>
<dbReference type="OrthoDB" id="5581181at2759"/>
<dbReference type="InterPro" id="IPR044554">
    <property type="entry name" value="ANAPC2"/>
</dbReference>
<keyword evidence="9" id="KW-1185">Reference proteome</keyword>
<dbReference type="PANTHER" id="PTHR45957:SF1">
    <property type="entry name" value="ANAPHASE-PROMOTING COMPLEX SUBUNIT 2"/>
    <property type="match status" value="1"/>
</dbReference>
<dbReference type="EMBL" id="CENE01000007">
    <property type="protein sequence ID" value="CEQ40634.1"/>
    <property type="molecule type" value="Genomic_DNA"/>
</dbReference>
<accession>A0A0D6EKW6</accession>
<dbReference type="InterPro" id="IPR057975">
    <property type="entry name" value="TPR_ANAPC2"/>
</dbReference>
<dbReference type="Gene3D" id="3.30.230.130">
    <property type="entry name" value="Cullin, Chain C, Domain 2"/>
    <property type="match status" value="1"/>
</dbReference>
<evidence type="ECO:0000256" key="3">
    <source>
        <dbReference type="ARBA" id="ARBA00022776"/>
    </source>
</evidence>
<protein>
    <recommendedName>
        <fullName evidence="1">Anaphase-promoting complex subunit 2</fullName>
    </recommendedName>
</protein>
<dbReference type="AlphaFoldDB" id="A0A0D6EKW6"/>
<reference evidence="9" key="1">
    <citation type="submission" date="2015-02" db="EMBL/GenBank/DDBJ databases">
        <authorList>
            <person name="Gon?alves P."/>
        </authorList>
    </citation>
    <scope>NUCLEOTIDE SEQUENCE [LARGE SCALE GENOMIC DNA]</scope>
</reference>
<keyword evidence="5" id="KW-0131">Cell cycle</keyword>
<evidence type="ECO:0000259" key="7">
    <source>
        <dbReference type="PROSITE" id="PS50069"/>
    </source>
</evidence>
<evidence type="ECO:0000313" key="8">
    <source>
        <dbReference type="EMBL" id="CEQ40634.1"/>
    </source>
</evidence>
<dbReference type="Pfam" id="PF25773">
    <property type="entry name" value="TPR_ANAPC2"/>
    <property type="match status" value="1"/>
</dbReference>
<keyword evidence="4" id="KW-0833">Ubl conjugation pathway</keyword>
<evidence type="ECO:0000256" key="2">
    <source>
        <dbReference type="ARBA" id="ARBA00022618"/>
    </source>
</evidence>
<gene>
    <name evidence="8" type="primary">SPOSA6832_02277</name>
</gene>
<evidence type="ECO:0000256" key="1">
    <source>
        <dbReference type="ARBA" id="ARBA00016068"/>
    </source>
</evidence>
<dbReference type="InterPro" id="IPR036388">
    <property type="entry name" value="WH-like_DNA-bd_sf"/>
</dbReference>
<dbReference type="Proteomes" id="UP000243876">
    <property type="component" value="Unassembled WGS sequence"/>
</dbReference>
<dbReference type="GO" id="GO:0005680">
    <property type="term" value="C:anaphase-promoting complex"/>
    <property type="evidence" value="ECO:0007669"/>
    <property type="project" value="TreeGrafter"/>
</dbReference>
<dbReference type="Gene3D" id="1.10.10.10">
    <property type="entry name" value="Winged helix-like DNA-binding domain superfamily/Winged helix DNA-binding domain"/>
    <property type="match status" value="2"/>
</dbReference>
<keyword evidence="3" id="KW-0498">Mitosis</keyword>
<name>A0A0D6EKW6_SPOSA</name>
<dbReference type="Gene3D" id="1.20.1310.10">
    <property type="entry name" value="Cullin Repeats"/>
    <property type="match status" value="1"/>
</dbReference>
<evidence type="ECO:0000256" key="5">
    <source>
        <dbReference type="ARBA" id="ARBA00023306"/>
    </source>
</evidence>
<dbReference type="InterPro" id="IPR014786">
    <property type="entry name" value="ANAPC2_C"/>
</dbReference>
<dbReference type="GO" id="GO:0031625">
    <property type="term" value="F:ubiquitin protein ligase binding"/>
    <property type="evidence" value="ECO:0007669"/>
    <property type="project" value="InterPro"/>
</dbReference>
<comment type="similarity">
    <text evidence="6">Belongs to the cullin family.</text>
</comment>
<dbReference type="Pfam" id="PF08672">
    <property type="entry name" value="ANAPC2"/>
    <property type="match status" value="1"/>
</dbReference>
<organism evidence="8 9">
    <name type="scientific">Sporidiobolus salmonicolor</name>
    <name type="common">Yeast-like fungus</name>
    <name type="synonym">Sporobolomyces salmonicolor</name>
    <dbReference type="NCBI Taxonomy" id="5005"/>
    <lineage>
        <taxon>Eukaryota</taxon>
        <taxon>Fungi</taxon>
        <taxon>Dikarya</taxon>
        <taxon>Basidiomycota</taxon>
        <taxon>Pucciniomycotina</taxon>
        <taxon>Microbotryomycetes</taxon>
        <taxon>Sporidiobolales</taxon>
        <taxon>Sporidiobolaceae</taxon>
        <taxon>Sporobolomyces</taxon>
    </lineage>
</organism>
<dbReference type="GO" id="GO:0007091">
    <property type="term" value="P:metaphase/anaphase transition of mitotic cell cycle"/>
    <property type="evidence" value="ECO:0007669"/>
    <property type="project" value="TreeGrafter"/>
</dbReference>
<dbReference type="PANTHER" id="PTHR45957">
    <property type="entry name" value="ANAPHASE-PROMOTING COMPLEX SUBUNIT 2"/>
    <property type="match status" value="1"/>
</dbReference>
<dbReference type="InterPro" id="IPR016158">
    <property type="entry name" value="Cullin_homology"/>
</dbReference>
<proteinExistence type="inferred from homology"/>
<dbReference type="PROSITE" id="PS50069">
    <property type="entry name" value="CULLIN_2"/>
    <property type="match status" value="1"/>
</dbReference>
<sequence>MELDILAAWQSTTRDLTNPTTSISQLSAAWTTASAFLDPRTPWPVEPGAKFQPPAKLNEAYKVLQAAGMLDELLDDYLQSLRKAFDLVEADVHAHLGRFEVCFFLLMHPPISPQTNPLAHLRQDSSAEDRFEVMMSLLHTIGSWIQRWQQPVALFWPNGGALSSYRKTFLAALYFILPPRFAPALQIYLRTLLSYSPATSASSPAYPLAFPTLITLLDRYDPLLFGLIYEEIEAKVERDCGGQYREKKLEGLLKWLNGAGDGGGVMGWVSGIYEGNLEGGNDEAKKFLKPTFSRFEYHVHKVLCQLRTSELFDIVLDYPQSQPALEDLKVCLVKTDQRHLLVSRLREQLDVRLLHPGTDTKYIIKTYISTIRCLRIVDPPGVLLSRVADPIWRYLRARKDTIRCIVSSLIEEGNPLFEELTSSDAKLLSDSRDEAENYTDQKWMPDPADAPSDFRKSKGADVIQLLVSIYDTKEVFVKELQVLLAQRLLAIRDYSFHKEIKNVETLKLRFGEQSLQGCDVMLKDLQDSRRIDQTVHDQAPALPLHATVVSRLFWPSFQAVPLKLPGQIGRYAVPLPCPRGTFDNQPLSTSAQAAYDRAFTSLKPDKKLRWLPHLGNVNLTIDLKDRSITVDATPVQAAILELFDKQDTWTSDALQTELKLAELSTVRNGLFFWNNLGVIRSLPDDMWRLVEERGKAGEEEGVGGVAHVIEEEKEAVQSVEDQRVEQMRVFWQFIQGMVRRPLAFFLPFRTVTDLSPYPLALQLTNLGALPITRIHSTLNMLAPGYKGKTPDELKALLEAVAVEGLVQKTANGSWKIIK</sequence>
<feature type="domain" description="Cullin family profile" evidence="7">
    <location>
        <begin position="430"/>
        <end position="662"/>
    </location>
</feature>
<evidence type="ECO:0000256" key="4">
    <source>
        <dbReference type="ARBA" id="ARBA00022786"/>
    </source>
</evidence>
<dbReference type="SUPFAM" id="SSF75632">
    <property type="entry name" value="Cullin homology domain"/>
    <property type="match status" value="1"/>
</dbReference>
<dbReference type="GO" id="GO:0006511">
    <property type="term" value="P:ubiquitin-dependent protein catabolic process"/>
    <property type="evidence" value="ECO:0007669"/>
    <property type="project" value="InterPro"/>
</dbReference>
<dbReference type="GO" id="GO:0070979">
    <property type="term" value="P:protein K11-linked ubiquitination"/>
    <property type="evidence" value="ECO:0007669"/>
    <property type="project" value="TreeGrafter"/>
</dbReference>
<keyword evidence="2" id="KW-0132">Cell division</keyword>
<feature type="non-terminal residue" evidence="8">
    <location>
        <position position="1"/>
    </location>
</feature>
<dbReference type="GO" id="GO:0051301">
    <property type="term" value="P:cell division"/>
    <property type="evidence" value="ECO:0007669"/>
    <property type="project" value="UniProtKB-KW"/>
</dbReference>
<evidence type="ECO:0000256" key="6">
    <source>
        <dbReference type="PROSITE-ProRule" id="PRU00330"/>
    </source>
</evidence>
<dbReference type="SMART" id="SM00182">
    <property type="entry name" value="CULLIN"/>
    <property type="match status" value="1"/>
</dbReference>
<dbReference type="InterPro" id="IPR036317">
    <property type="entry name" value="Cullin_homology_sf"/>
</dbReference>